<dbReference type="SUPFAM" id="SSF50129">
    <property type="entry name" value="GroES-like"/>
    <property type="match status" value="1"/>
</dbReference>
<dbReference type="SUPFAM" id="SSF51735">
    <property type="entry name" value="NAD(P)-binding Rossmann-fold domains"/>
    <property type="match status" value="1"/>
</dbReference>
<dbReference type="PROSITE" id="PS00059">
    <property type="entry name" value="ADH_ZINC"/>
    <property type="match status" value="1"/>
</dbReference>
<dbReference type="EMBL" id="LAZR01020875">
    <property type="protein sequence ID" value="KKL87283.1"/>
    <property type="molecule type" value="Genomic_DNA"/>
</dbReference>
<dbReference type="SMART" id="SM00829">
    <property type="entry name" value="PKS_ER"/>
    <property type="match status" value="1"/>
</dbReference>
<dbReference type="InterPro" id="IPR020843">
    <property type="entry name" value="ER"/>
</dbReference>
<proteinExistence type="predicted"/>
<accession>A0A0F9FM12</accession>
<evidence type="ECO:0000313" key="5">
    <source>
        <dbReference type="EMBL" id="KKL87283.1"/>
    </source>
</evidence>
<reference evidence="5" key="1">
    <citation type="journal article" date="2015" name="Nature">
        <title>Complex archaea that bridge the gap between prokaryotes and eukaryotes.</title>
        <authorList>
            <person name="Spang A."/>
            <person name="Saw J.H."/>
            <person name="Jorgensen S.L."/>
            <person name="Zaremba-Niedzwiedzka K."/>
            <person name="Martijn J."/>
            <person name="Lind A.E."/>
            <person name="van Eijk R."/>
            <person name="Schleper C."/>
            <person name="Guy L."/>
            <person name="Ettema T.J."/>
        </authorList>
    </citation>
    <scope>NUCLEOTIDE SEQUENCE</scope>
</reference>
<dbReference type="AlphaFoldDB" id="A0A0F9FM12"/>
<dbReference type="Gene3D" id="3.40.50.720">
    <property type="entry name" value="NAD(P)-binding Rossmann-like Domain"/>
    <property type="match status" value="1"/>
</dbReference>
<dbReference type="PANTHER" id="PTHR43401">
    <property type="entry name" value="L-THREONINE 3-DEHYDROGENASE"/>
    <property type="match status" value="1"/>
</dbReference>
<dbReference type="Pfam" id="PF00107">
    <property type="entry name" value="ADH_zinc_N"/>
    <property type="match status" value="1"/>
</dbReference>
<dbReference type="InterPro" id="IPR011032">
    <property type="entry name" value="GroES-like_sf"/>
</dbReference>
<comment type="caution">
    <text evidence="5">The sequence shown here is derived from an EMBL/GenBank/DDBJ whole genome shotgun (WGS) entry which is preliminary data.</text>
</comment>
<keyword evidence="2" id="KW-0862">Zinc</keyword>
<feature type="domain" description="Enoyl reductase (ER)" evidence="4">
    <location>
        <begin position="24"/>
        <end position="355"/>
    </location>
</feature>
<keyword evidence="1" id="KW-0479">Metal-binding</keyword>
<dbReference type="InterPro" id="IPR002328">
    <property type="entry name" value="ADH_Zn_CS"/>
</dbReference>
<dbReference type="PANTHER" id="PTHR43401:SF2">
    <property type="entry name" value="L-THREONINE 3-DEHYDROGENASE"/>
    <property type="match status" value="1"/>
</dbReference>
<protein>
    <recommendedName>
        <fullName evidence="4">Enoyl reductase (ER) domain-containing protein</fullName>
    </recommendedName>
</protein>
<evidence type="ECO:0000256" key="1">
    <source>
        <dbReference type="ARBA" id="ARBA00022723"/>
    </source>
</evidence>
<evidence type="ECO:0000259" key="4">
    <source>
        <dbReference type="SMART" id="SM00829"/>
    </source>
</evidence>
<keyword evidence="3" id="KW-0560">Oxidoreductase</keyword>
<dbReference type="InterPro" id="IPR013149">
    <property type="entry name" value="ADH-like_C"/>
</dbReference>
<dbReference type="Gene3D" id="3.90.180.10">
    <property type="entry name" value="Medium-chain alcohol dehydrogenases, catalytic domain"/>
    <property type="match status" value="1"/>
</dbReference>
<organism evidence="5">
    <name type="scientific">marine sediment metagenome</name>
    <dbReference type="NCBI Taxonomy" id="412755"/>
    <lineage>
        <taxon>unclassified sequences</taxon>
        <taxon>metagenomes</taxon>
        <taxon>ecological metagenomes</taxon>
    </lineage>
</organism>
<evidence type="ECO:0000256" key="2">
    <source>
        <dbReference type="ARBA" id="ARBA00022833"/>
    </source>
</evidence>
<dbReference type="GO" id="GO:0008270">
    <property type="term" value="F:zinc ion binding"/>
    <property type="evidence" value="ECO:0007669"/>
    <property type="project" value="InterPro"/>
</dbReference>
<evidence type="ECO:0000256" key="3">
    <source>
        <dbReference type="ARBA" id="ARBA00023002"/>
    </source>
</evidence>
<name>A0A0F9FM12_9ZZZZ</name>
<feature type="non-terminal residue" evidence="5">
    <location>
        <position position="1"/>
    </location>
</feature>
<dbReference type="Pfam" id="PF08240">
    <property type="entry name" value="ADH_N"/>
    <property type="match status" value="1"/>
</dbReference>
<sequence length="358" mass="39562">NEEIELSSKGEKMKAIVKTKRKPGFEYQDFPLPEVGKKDVLVKIKTAAICGSDLKIYKWLPWCESIIKSLPFIPGHECCGEVVEVGREVGGIKIGDKVAGETHVPCGTCWQCQHNRAHTCENMELFGHTINGCFAEYSLIPEVSTRKIPDNISFDYGSLLEPMGIPFRAVEKGEVEEEAVVVIGSGPIGQFAVGISKIMGAKIIIAIDINEKRLNIAKQMGATHLINPKTNSVVEKIKALTRDYGRGAGVIIEASGNIEALREAFKYVRLGGKIIVIGQTDNRLSLKPSSDIVFREIQIMGLFGREMWDTWDKTERILSSGELNIEPIITHRFSLSDFDRAFKTALSGEGCKVLLIPE</sequence>
<dbReference type="InterPro" id="IPR036291">
    <property type="entry name" value="NAD(P)-bd_dom_sf"/>
</dbReference>
<dbReference type="InterPro" id="IPR050129">
    <property type="entry name" value="Zn_alcohol_dh"/>
</dbReference>
<dbReference type="InterPro" id="IPR013154">
    <property type="entry name" value="ADH-like_N"/>
</dbReference>
<gene>
    <name evidence="5" type="ORF">LCGC14_1936250</name>
</gene>
<dbReference type="GO" id="GO:0016491">
    <property type="term" value="F:oxidoreductase activity"/>
    <property type="evidence" value="ECO:0007669"/>
    <property type="project" value="UniProtKB-KW"/>
</dbReference>